<dbReference type="AlphaFoldDB" id="A0A8J3QDB8"/>
<reference evidence="1" key="1">
    <citation type="submission" date="2021-01" db="EMBL/GenBank/DDBJ databases">
        <title>Whole genome shotgun sequence of Rhizocola hellebori NBRC 109834.</title>
        <authorList>
            <person name="Komaki H."/>
            <person name="Tamura T."/>
        </authorList>
    </citation>
    <scope>NUCLEOTIDE SEQUENCE</scope>
    <source>
        <strain evidence="1">NBRC 109834</strain>
    </source>
</reference>
<name>A0A8J3QDB8_9ACTN</name>
<keyword evidence="2" id="KW-1185">Reference proteome</keyword>
<gene>
    <name evidence="1" type="ORF">Rhe02_60190</name>
</gene>
<dbReference type="RefSeq" id="WP_203911720.1">
    <property type="nucleotide sequence ID" value="NZ_BONY01000042.1"/>
</dbReference>
<accession>A0A8J3QDB8</accession>
<sequence length="165" mass="19169">MTSRLPGALPLIDDRHFNLIRWELGHHWMLLRGGREFRDPPADPGPSLELLFTNVQRICLSTGWDSLALRVSTDEERSQMEAHLGQRIWFENHLFFLKEGSPDHYVIAGGLYWAEIDHHSHFTLWDQNRDPEGPKPIGDVYYSYDAPEIVAARRAAWKHARDTEN</sequence>
<comment type="caution">
    <text evidence="1">The sequence shown here is derived from an EMBL/GenBank/DDBJ whole genome shotgun (WGS) entry which is preliminary data.</text>
</comment>
<proteinExistence type="predicted"/>
<organism evidence="1 2">
    <name type="scientific">Rhizocola hellebori</name>
    <dbReference type="NCBI Taxonomy" id="1392758"/>
    <lineage>
        <taxon>Bacteria</taxon>
        <taxon>Bacillati</taxon>
        <taxon>Actinomycetota</taxon>
        <taxon>Actinomycetes</taxon>
        <taxon>Micromonosporales</taxon>
        <taxon>Micromonosporaceae</taxon>
        <taxon>Rhizocola</taxon>
    </lineage>
</organism>
<dbReference type="EMBL" id="BONY01000042">
    <property type="protein sequence ID" value="GIH07952.1"/>
    <property type="molecule type" value="Genomic_DNA"/>
</dbReference>
<protein>
    <submittedName>
        <fullName evidence="1">Uncharacterized protein</fullName>
    </submittedName>
</protein>
<dbReference type="Proteomes" id="UP000612899">
    <property type="component" value="Unassembled WGS sequence"/>
</dbReference>
<evidence type="ECO:0000313" key="2">
    <source>
        <dbReference type="Proteomes" id="UP000612899"/>
    </source>
</evidence>
<evidence type="ECO:0000313" key="1">
    <source>
        <dbReference type="EMBL" id="GIH07952.1"/>
    </source>
</evidence>